<proteinExistence type="predicted"/>
<dbReference type="PANTHER" id="PTHR22683:SF1">
    <property type="entry name" value="TYPE VII SECRETION SYSTEM PROTEIN ESSC"/>
    <property type="match status" value="1"/>
</dbReference>
<dbReference type="InterPro" id="IPR050206">
    <property type="entry name" value="FtsK/SpoIIIE/SftA"/>
</dbReference>
<keyword evidence="1" id="KW-0597">Phosphoprotein</keyword>
<feature type="transmembrane region" description="Helical" evidence="5">
    <location>
        <begin position="243"/>
        <end position="261"/>
    </location>
</feature>
<reference evidence="8 9" key="1">
    <citation type="submission" date="2019-03" db="EMBL/GenBank/DDBJ databases">
        <title>Genomics of glacier-inhabiting Cryobacterium strains.</title>
        <authorList>
            <person name="Liu Q."/>
            <person name="Xin Y.-H."/>
        </authorList>
    </citation>
    <scope>NUCLEOTIDE SEQUENCE [LARGE SCALE GENOMIC DNA]</scope>
    <source>
        <strain evidence="8 9">Hh14</strain>
    </source>
</reference>
<organism evidence="8 9">
    <name type="scientific">Cryobacterium frigoriphilum</name>
    <dbReference type="NCBI Taxonomy" id="1259150"/>
    <lineage>
        <taxon>Bacteria</taxon>
        <taxon>Bacillati</taxon>
        <taxon>Actinomycetota</taxon>
        <taxon>Actinomycetes</taxon>
        <taxon>Micrococcales</taxon>
        <taxon>Microbacteriaceae</taxon>
        <taxon>Cryobacterium</taxon>
    </lineage>
</organism>
<dbReference type="EMBL" id="SOHE01000074">
    <property type="protein sequence ID" value="TFD46347.1"/>
    <property type="molecule type" value="Genomic_DNA"/>
</dbReference>
<feature type="domain" description="FtsK" evidence="7">
    <location>
        <begin position="683"/>
        <end position="871"/>
    </location>
</feature>
<evidence type="ECO:0000256" key="5">
    <source>
        <dbReference type="SAM" id="Phobius"/>
    </source>
</evidence>
<dbReference type="InterPro" id="IPR032030">
    <property type="entry name" value="YscD_cytoplasmic_dom"/>
</dbReference>
<feature type="binding site" evidence="4">
    <location>
        <begin position="1026"/>
        <end position="1033"/>
    </location>
    <ligand>
        <name>ATP</name>
        <dbReference type="ChEBI" id="CHEBI:30616"/>
    </ligand>
</feature>
<feature type="domain" description="FHA" evidence="6">
    <location>
        <begin position="128"/>
        <end position="176"/>
    </location>
</feature>
<keyword evidence="5" id="KW-0812">Transmembrane</keyword>
<dbReference type="Gene3D" id="2.60.200.20">
    <property type="match status" value="1"/>
</dbReference>
<accession>A0A4R8ZUB4</accession>
<dbReference type="Proteomes" id="UP000297447">
    <property type="component" value="Unassembled WGS sequence"/>
</dbReference>
<gene>
    <name evidence="8" type="ORF">E3T55_17190</name>
</gene>
<dbReference type="InterPro" id="IPR002543">
    <property type="entry name" value="FtsK_dom"/>
</dbReference>
<dbReference type="GO" id="GO:0003677">
    <property type="term" value="F:DNA binding"/>
    <property type="evidence" value="ECO:0007669"/>
    <property type="project" value="InterPro"/>
</dbReference>
<dbReference type="CDD" id="cd00060">
    <property type="entry name" value="FHA"/>
    <property type="match status" value="1"/>
</dbReference>
<keyword evidence="5" id="KW-1133">Transmembrane helix</keyword>
<feature type="transmembrane region" description="Helical" evidence="5">
    <location>
        <begin position="266"/>
        <end position="283"/>
    </location>
</feature>
<dbReference type="Pfam" id="PF16697">
    <property type="entry name" value="Yop-YscD_cpl"/>
    <property type="match status" value="1"/>
</dbReference>
<dbReference type="InterPro" id="IPR008984">
    <property type="entry name" value="SMAD_FHA_dom_sf"/>
</dbReference>
<dbReference type="GO" id="GO:0005524">
    <property type="term" value="F:ATP binding"/>
    <property type="evidence" value="ECO:0007669"/>
    <property type="project" value="UniProtKB-UniRule"/>
</dbReference>
<dbReference type="SMART" id="SM00382">
    <property type="entry name" value="AAA"/>
    <property type="match status" value="3"/>
</dbReference>
<evidence type="ECO:0000313" key="9">
    <source>
        <dbReference type="Proteomes" id="UP000297447"/>
    </source>
</evidence>
<dbReference type="PROSITE" id="PS50901">
    <property type="entry name" value="FTSK"/>
    <property type="match status" value="2"/>
</dbReference>
<evidence type="ECO:0000256" key="1">
    <source>
        <dbReference type="ARBA" id="ARBA00022553"/>
    </source>
</evidence>
<dbReference type="OrthoDB" id="9807790at2"/>
<keyword evidence="9" id="KW-1185">Reference proteome</keyword>
<feature type="binding site" evidence="4">
    <location>
        <begin position="701"/>
        <end position="708"/>
    </location>
    <ligand>
        <name>ATP</name>
        <dbReference type="ChEBI" id="CHEBI:30616"/>
    </ligand>
</feature>
<evidence type="ECO:0000256" key="3">
    <source>
        <dbReference type="ARBA" id="ARBA00022840"/>
    </source>
</evidence>
<dbReference type="CDD" id="cd01127">
    <property type="entry name" value="TrwB_TraG_TraD_VirD4"/>
    <property type="match status" value="1"/>
</dbReference>
<dbReference type="Pfam" id="PF01580">
    <property type="entry name" value="FtsK_SpoIIIE"/>
    <property type="match status" value="2"/>
</dbReference>
<dbReference type="RefSeq" id="WP_134520775.1">
    <property type="nucleotide sequence ID" value="NZ_SOHE01000074.1"/>
</dbReference>
<evidence type="ECO:0000256" key="2">
    <source>
        <dbReference type="ARBA" id="ARBA00022741"/>
    </source>
</evidence>
<sequence length="1497" mass="158614">MRLKLTLQRAGLDAVNIAITADATALLGDIASALYAADPARAGATLPEGLTLQVSGESVDGAPLPVRVLNPAVDLTESGLRSGAVVELVQASDRFERPGENRGPAAARVTILTGPDAGREFDVPFGASTIGRDYDAEVRLGDPQVSKRHARLNVADTVEIIDLGSANGLLMGGLLISRTALTPNDVVSLGDTELSVAPLQQLTATPASTPVVEFVRPPRVVLRFPGLELLAPTPPKTPQPMRFPYLSIVAPVIMGLVLYLVTRNILSLAFIAMSPLLVIGAFVDGKTTDKRVLKAQITQFDAAMLASKTARDAAHAEERLVRAAETPSLEEVVQSVRRHGTLLWTHRPEHEAFLTARLGLGRVPSRSTLTLPSSNDSLPEYWQRLESAAEDFRLIDDVPVIVDWREAGTLGLAGPQQVRDGVARGLVLQAVGLHSPAELVVAAFTSPASRPAWDWLEWLPHTNSAHSPLAGEHLADNPGSGQALLARLEALVDARVEASASLRGALLKKDDTARQPALVPAVVVVIENDAPIDRGRATRLAERGADANVHVVWCAGSIDRLPAACRTFLVVENDGAAGAASGRVRWGEQSSPVQTESLDLVTARRLARSLAPVVDVGTPISDDSDLPRAVSYATLSGLDLVGEPTSIIDRWRENNSLTVRDGSPPVRRRKEGTLRALVGHTGTEPFHLDLRTQGPHALVGGTTGAGKSEFLQSWVLGMAAAHSPDRVAFLFVDYKGGAAFADCVGLPHTVGLVTDLSPHLVRRALTSLRAELRYREHLLNRKSAKDLVSLEKTGDPETPPSLLIIVDEFAALATEVPEFVDGVVDVAQRGRSLGLHLILATQRPAGVIKDNLRANTNLRIALRMADAEDSNDILGTPQAAHFDPSIPGRGAAKTGPGRIAAFQTGYAGGWTTRTPARPRIDLQQLNFGSSVAWEVPEADVAEVRDPGPTDIARMVTTITAAASQASVPPPRKPWLDELAAVYDFMEQPHPRTDERLLLGVIDDPATQSQPAMFYEPDRDGNMAIFGAGGSGKSAALRLLAIAAAVTSNGGPIQVYGLDFGAGGLRMLEDLPHVGAIISGDDGERVVRLLRTLRDLVDDRAVRYAEVRAGTIGEYRTLAQRPAEPRILLLVDGIGAFREAYEFAATSQWFTVFAQIAADGRQLGVHVVMTGDRPNSIPSSISSTVQKRLVLRQATEEDYMLLGAPKDVLSPTSPPGRGIIDGNEVQLAVLGASSNLAVQSREVQRLAASMRRQPALEAPRIRRLPESVDLATLPATDAQGRAVIGLADDNLAAIGVEPRGTFLLAGPPGSGRTTALTALVVALGRASQHPQIALFTSRRTALSGAAAGGSGGRSAARFAGVQIVADSVDAVVTAAARLTERIEAGEFAAGSLALVFEGVTDFTGSDAEHPVAQLVKAAVRADLFVVGEAESSTWSQAYTLAGPFKSGRRGLVLVPGDMDGDMLLGTPLGRLKRSDFPPGRGFLIANGRAVRLQVAMGN</sequence>
<dbReference type="InterPro" id="IPR003593">
    <property type="entry name" value="AAA+_ATPase"/>
</dbReference>
<dbReference type="PANTHER" id="PTHR22683">
    <property type="entry name" value="SPORULATION PROTEIN RELATED"/>
    <property type="match status" value="1"/>
</dbReference>
<evidence type="ECO:0000259" key="6">
    <source>
        <dbReference type="PROSITE" id="PS50006"/>
    </source>
</evidence>
<keyword evidence="3 4" id="KW-0067">ATP-binding</keyword>
<keyword evidence="5" id="KW-0472">Membrane</keyword>
<evidence type="ECO:0000313" key="8">
    <source>
        <dbReference type="EMBL" id="TFD46347.1"/>
    </source>
</evidence>
<feature type="domain" description="FtsK" evidence="7">
    <location>
        <begin position="1008"/>
        <end position="1199"/>
    </location>
</feature>
<protein>
    <submittedName>
        <fullName evidence="8">FHA domain-containing protein</fullName>
    </submittedName>
</protein>
<dbReference type="SUPFAM" id="SSF52540">
    <property type="entry name" value="P-loop containing nucleoside triphosphate hydrolases"/>
    <property type="match status" value="3"/>
</dbReference>
<keyword evidence="2 4" id="KW-0547">Nucleotide-binding</keyword>
<dbReference type="PROSITE" id="PS50006">
    <property type="entry name" value="FHA_DOMAIN"/>
    <property type="match status" value="1"/>
</dbReference>
<name>A0A4R8ZUB4_9MICO</name>
<dbReference type="SUPFAM" id="SSF49879">
    <property type="entry name" value="SMAD/FHA domain"/>
    <property type="match status" value="1"/>
</dbReference>
<dbReference type="SMART" id="SM00240">
    <property type="entry name" value="FHA"/>
    <property type="match status" value="1"/>
</dbReference>
<comment type="caution">
    <text evidence="8">The sequence shown here is derived from an EMBL/GenBank/DDBJ whole genome shotgun (WGS) entry which is preliminary data.</text>
</comment>
<dbReference type="InterPro" id="IPR027417">
    <property type="entry name" value="P-loop_NTPase"/>
</dbReference>
<evidence type="ECO:0000259" key="7">
    <source>
        <dbReference type="PROSITE" id="PS50901"/>
    </source>
</evidence>
<dbReference type="InterPro" id="IPR000253">
    <property type="entry name" value="FHA_dom"/>
</dbReference>
<evidence type="ECO:0000256" key="4">
    <source>
        <dbReference type="PROSITE-ProRule" id="PRU00289"/>
    </source>
</evidence>
<dbReference type="Gene3D" id="3.40.50.300">
    <property type="entry name" value="P-loop containing nucleotide triphosphate hydrolases"/>
    <property type="match status" value="4"/>
</dbReference>